<keyword evidence="5" id="KW-0966">Cell projection</keyword>
<feature type="coiled-coil region" evidence="8">
    <location>
        <begin position="202"/>
        <end position="232"/>
    </location>
</feature>
<sequence length="496" mass="59119">MLRRTFSRLVPSSTTWIHSSRQEKRCKGGGMNNKNTSTFKCRRGNKNLQSTIASIKMPPSPQIQHIRCLDTKKRKDKKSCEMSEKARSNSKPPSRNYVIGKEKIRLVTQDLIRDLIVPKTEPNLYPAVMEKNDLKRLKNQAKVEQEAKRQALHLLQRAFEMRQEQEDEVKKANRLILGTKCHAIRDAQIAEKKLIILNLDYKAQMAMQLDDLKNQKKRIEEQQKMREELRKVNEQLLYFQDLEREEERIADLRAAKVAGHLSPEASLGVMFLDLKGYVRRGVLRTWHEQWVQEYMKQKAKREAAREEELKLQKMAKEREIARLRALQQRQQDLQAEMDELNAQRIQDEVEREWRKKEREAAKKKVEEDIAMKKARELQIQDRRRMQALEIAREKKEFESVLKVQIESAEKSKLENLKKKNETEAYRSAILKQINEKERERIKCRQELFEEGLVKKREEQLREKHMREIMNKKIDELRQHKVPEVYVKEIEKQLNLV</sequence>
<evidence type="ECO:0000256" key="2">
    <source>
        <dbReference type="ARBA" id="ARBA00022846"/>
    </source>
</evidence>
<keyword evidence="3 8" id="KW-0175">Coiled coil</keyword>
<gene>
    <name evidence="11" type="ORF">TMSB3V08_LOCUS8182</name>
</gene>
<evidence type="ECO:0000256" key="6">
    <source>
        <dbReference type="ARBA" id="ARBA00034116"/>
    </source>
</evidence>
<evidence type="ECO:0000256" key="3">
    <source>
        <dbReference type="ARBA" id="ARBA00023054"/>
    </source>
</evidence>
<dbReference type="PANTHER" id="PTHR15504">
    <property type="entry name" value="NASOPHARYNGEAL EPITHELIUM SPECIFIC PROTEIN 1"/>
    <property type="match status" value="1"/>
</dbReference>
<name>A0A7R9EED6_9NEOP</name>
<proteinExistence type="inferred from homology"/>
<evidence type="ECO:0000256" key="8">
    <source>
        <dbReference type="SAM" id="Coils"/>
    </source>
</evidence>
<feature type="coiled-coil region" evidence="8">
    <location>
        <begin position="127"/>
        <end position="175"/>
    </location>
</feature>
<dbReference type="AlphaFoldDB" id="A0A7R9EED6"/>
<organism evidence="11">
    <name type="scientific">Timema monikensis</name>
    <dbReference type="NCBI Taxonomy" id="170555"/>
    <lineage>
        <taxon>Eukaryota</taxon>
        <taxon>Metazoa</taxon>
        <taxon>Ecdysozoa</taxon>
        <taxon>Arthropoda</taxon>
        <taxon>Hexapoda</taxon>
        <taxon>Insecta</taxon>
        <taxon>Pterygota</taxon>
        <taxon>Neoptera</taxon>
        <taxon>Polyneoptera</taxon>
        <taxon>Phasmatodea</taxon>
        <taxon>Timematodea</taxon>
        <taxon>Timematoidea</taxon>
        <taxon>Timematidae</taxon>
        <taxon>Timema</taxon>
    </lineage>
</organism>
<protein>
    <recommendedName>
        <fullName evidence="7">Cilia- and flagella-associated protein 45</fullName>
    </recommendedName>
</protein>
<feature type="compositionally biased region" description="Basic and acidic residues" evidence="9">
    <location>
        <begin position="70"/>
        <end position="87"/>
    </location>
</feature>
<evidence type="ECO:0000256" key="9">
    <source>
        <dbReference type="SAM" id="MobiDB-lite"/>
    </source>
</evidence>
<keyword evidence="4" id="KW-0969">Cilium</keyword>
<dbReference type="EMBL" id="OB794972">
    <property type="protein sequence ID" value="CAD7431450.1"/>
    <property type="molecule type" value="Genomic_DNA"/>
</dbReference>
<dbReference type="Pfam" id="PF13868">
    <property type="entry name" value="TPH"/>
    <property type="match status" value="2"/>
</dbReference>
<keyword evidence="2" id="KW-0282">Flagellum</keyword>
<evidence type="ECO:0000256" key="5">
    <source>
        <dbReference type="ARBA" id="ARBA00023273"/>
    </source>
</evidence>
<reference evidence="11" key="1">
    <citation type="submission" date="2020-11" db="EMBL/GenBank/DDBJ databases">
        <authorList>
            <person name="Tran Van P."/>
        </authorList>
    </citation>
    <scope>NUCLEOTIDE SEQUENCE</scope>
</reference>
<accession>A0A7R9EED6</accession>
<dbReference type="PANTHER" id="PTHR15504:SF0">
    <property type="entry name" value="CILIA- AND FLAGELLA-ASSOCIATED PROTEIN 45"/>
    <property type="match status" value="1"/>
</dbReference>
<feature type="region of interest" description="Disordered" evidence="9">
    <location>
        <begin position="70"/>
        <end position="95"/>
    </location>
</feature>
<evidence type="ECO:0000256" key="4">
    <source>
        <dbReference type="ARBA" id="ARBA00023069"/>
    </source>
</evidence>
<comment type="subcellular location">
    <subcellularLocation>
        <location evidence="1">Cell projection</location>
        <location evidence="1">Cilium</location>
        <location evidence="1">Flagellum</location>
    </subcellularLocation>
</comment>
<dbReference type="GO" id="GO:0031514">
    <property type="term" value="C:motile cilium"/>
    <property type="evidence" value="ECO:0007669"/>
    <property type="project" value="UniProtKB-SubCell"/>
</dbReference>
<evidence type="ECO:0000256" key="1">
    <source>
        <dbReference type="ARBA" id="ARBA00004230"/>
    </source>
</evidence>
<evidence type="ECO:0000259" key="10">
    <source>
        <dbReference type="Pfam" id="PF13868"/>
    </source>
</evidence>
<feature type="domain" description="Trichohyalin-plectin-homology" evidence="10">
    <location>
        <begin position="290"/>
        <end position="483"/>
    </location>
</feature>
<evidence type="ECO:0000313" key="11">
    <source>
        <dbReference type="EMBL" id="CAD7431450.1"/>
    </source>
</evidence>
<evidence type="ECO:0000256" key="7">
    <source>
        <dbReference type="ARBA" id="ARBA00034142"/>
    </source>
</evidence>
<dbReference type="InterPro" id="IPR043597">
    <property type="entry name" value="TPH_dom"/>
</dbReference>
<feature type="coiled-coil region" evidence="8">
    <location>
        <begin position="287"/>
        <end position="350"/>
    </location>
</feature>
<comment type="similarity">
    <text evidence="6">Belongs to the CFAP45 family.</text>
</comment>
<dbReference type="InterPro" id="IPR033253">
    <property type="entry name" value="CFAP45"/>
</dbReference>
<feature type="domain" description="Trichohyalin-plectin-homology" evidence="10">
    <location>
        <begin position="163"/>
        <end position="195"/>
    </location>
</feature>